<organism evidence="2 3">
    <name type="scientific">Batillaria attramentaria</name>
    <dbReference type="NCBI Taxonomy" id="370345"/>
    <lineage>
        <taxon>Eukaryota</taxon>
        <taxon>Metazoa</taxon>
        <taxon>Spiralia</taxon>
        <taxon>Lophotrochozoa</taxon>
        <taxon>Mollusca</taxon>
        <taxon>Gastropoda</taxon>
        <taxon>Caenogastropoda</taxon>
        <taxon>Sorbeoconcha</taxon>
        <taxon>Cerithioidea</taxon>
        <taxon>Batillariidae</taxon>
        <taxon>Batillaria</taxon>
    </lineage>
</organism>
<sequence>MYDVHCPRKGVGRPRPAPQSPTLDIANDTPLSPWGGGGGARQELRPLAWLSANENQDRCTAADEMQRPTPAEARVGREMPTETNTVWDVMAIETHGGMLSLEREIS</sequence>
<name>A0ABD0L5W3_9CAEN</name>
<feature type="region of interest" description="Disordered" evidence="1">
    <location>
        <begin position="1"/>
        <end position="40"/>
    </location>
</feature>
<evidence type="ECO:0000313" key="2">
    <source>
        <dbReference type="EMBL" id="KAK7494837.1"/>
    </source>
</evidence>
<dbReference type="Proteomes" id="UP001519460">
    <property type="component" value="Unassembled WGS sequence"/>
</dbReference>
<protein>
    <submittedName>
        <fullName evidence="2">Uncharacterized protein</fullName>
    </submittedName>
</protein>
<evidence type="ECO:0000313" key="3">
    <source>
        <dbReference type="Proteomes" id="UP001519460"/>
    </source>
</evidence>
<accession>A0ABD0L5W3</accession>
<comment type="caution">
    <text evidence="2">The sequence shown here is derived from an EMBL/GenBank/DDBJ whole genome shotgun (WGS) entry which is preliminary data.</text>
</comment>
<reference evidence="2 3" key="1">
    <citation type="journal article" date="2023" name="Sci. Data">
        <title>Genome assembly of the Korean intertidal mud-creeper Batillaria attramentaria.</title>
        <authorList>
            <person name="Patra A.K."/>
            <person name="Ho P.T."/>
            <person name="Jun S."/>
            <person name="Lee S.J."/>
            <person name="Kim Y."/>
            <person name="Won Y.J."/>
        </authorList>
    </citation>
    <scope>NUCLEOTIDE SEQUENCE [LARGE SCALE GENOMIC DNA]</scope>
    <source>
        <strain evidence="2">Wonlab-2016</strain>
    </source>
</reference>
<feature type="region of interest" description="Disordered" evidence="1">
    <location>
        <begin position="59"/>
        <end position="82"/>
    </location>
</feature>
<gene>
    <name evidence="2" type="ORF">BaRGS_00013964</name>
</gene>
<dbReference type="EMBL" id="JACVVK020000080">
    <property type="protein sequence ID" value="KAK7494837.1"/>
    <property type="molecule type" value="Genomic_DNA"/>
</dbReference>
<evidence type="ECO:0000256" key="1">
    <source>
        <dbReference type="SAM" id="MobiDB-lite"/>
    </source>
</evidence>
<dbReference type="AlphaFoldDB" id="A0ABD0L5W3"/>
<keyword evidence="3" id="KW-1185">Reference proteome</keyword>
<proteinExistence type="predicted"/>